<keyword evidence="6" id="KW-1133">Transmembrane helix</keyword>
<dbReference type="KEGG" id="cdev:CIGN_0964"/>
<keyword evidence="9" id="KW-1185">Reference proteome</keyword>
<keyword evidence="7" id="KW-0472">Membrane</keyword>
<reference evidence="8 9" key="1">
    <citation type="journal article" date="2017" name="Genome Biol. Evol.">
        <title>Comparative Genomic Analysis Identifies a Campylobacter Clade Deficient in Selenium Metabolism.</title>
        <authorList>
            <person name="Miller W.G."/>
            <person name="Yee E."/>
            <person name="Lopes B.S."/>
            <person name="Chapman M.H."/>
            <person name="Huynh S."/>
            <person name="Bono J.L."/>
            <person name="Parker C.T."/>
            <person name="Strachan N.J.C."/>
            <person name="Forbes K.J."/>
        </authorList>
    </citation>
    <scope>NUCLEOTIDE SEQUENCE [LARGE SCALE GENOMIC DNA]</scope>
    <source>
        <strain evidence="8 9">NCTC 13003</strain>
    </source>
</reference>
<keyword evidence="5" id="KW-0812">Transmembrane</keyword>
<dbReference type="PANTHER" id="PTHR43271:SF1">
    <property type="entry name" value="INNER MEMBRANE TRANSPORT PROTEIN YNFM"/>
    <property type="match status" value="1"/>
</dbReference>
<protein>
    <submittedName>
        <fullName evidence="8">Major facilitator superfamily transporter</fullName>
    </submittedName>
</protein>
<proteinExistence type="inferred from homology"/>
<evidence type="ECO:0000256" key="1">
    <source>
        <dbReference type="ARBA" id="ARBA00004651"/>
    </source>
</evidence>
<dbReference type="Proteomes" id="UP000194309">
    <property type="component" value="Chromosome"/>
</dbReference>
<keyword evidence="3" id="KW-0813">Transport</keyword>
<accession>A0A381D9K2</accession>
<dbReference type="AlphaFoldDB" id="A0A1X9SSL8"/>
<name>A0A1X9SSL8_9BACT</name>
<dbReference type="InterPro" id="IPR036259">
    <property type="entry name" value="MFS_trans_sf"/>
</dbReference>
<evidence type="ECO:0000256" key="3">
    <source>
        <dbReference type="ARBA" id="ARBA00022448"/>
    </source>
</evidence>
<dbReference type="Pfam" id="PF07690">
    <property type="entry name" value="MFS_1"/>
    <property type="match status" value="1"/>
</dbReference>
<organism evidence="8 9">
    <name type="scientific">Campylobacter devanensis</name>
    <dbReference type="NCBI Taxonomy" id="3161138"/>
    <lineage>
        <taxon>Bacteria</taxon>
        <taxon>Pseudomonadati</taxon>
        <taxon>Campylobacterota</taxon>
        <taxon>Epsilonproteobacteria</taxon>
        <taxon>Campylobacterales</taxon>
        <taxon>Campylobacteraceae</taxon>
        <taxon>Campylobacter</taxon>
    </lineage>
</organism>
<dbReference type="SUPFAM" id="SSF103473">
    <property type="entry name" value="MFS general substrate transporter"/>
    <property type="match status" value="1"/>
</dbReference>
<evidence type="ECO:0000256" key="7">
    <source>
        <dbReference type="ARBA" id="ARBA00023136"/>
    </source>
</evidence>
<dbReference type="GO" id="GO:0005886">
    <property type="term" value="C:plasma membrane"/>
    <property type="evidence" value="ECO:0007669"/>
    <property type="project" value="UniProtKB-SubCell"/>
</dbReference>
<dbReference type="PROSITE" id="PS50850">
    <property type="entry name" value="MFS"/>
    <property type="match status" value="1"/>
</dbReference>
<comment type="similarity">
    <text evidence="2">Belongs to the major facilitator superfamily.</text>
</comment>
<gene>
    <name evidence="8" type="ORF">CIGN_0964</name>
</gene>
<dbReference type="InterPro" id="IPR020846">
    <property type="entry name" value="MFS_dom"/>
</dbReference>
<evidence type="ECO:0000256" key="6">
    <source>
        <dbReference type="ARBA" id="ARBA00022989"/>
    </source>
</evidence>
<accession>A0A1X9SSL8</accession>
<sequence>MIMRAEILIYYFCTGLTLCILYATQPIGPIFESELGISKTQAALFTTAIMTPLAFAGIFYGYLLEKIAIKNILVVAFLLLGISEIIFSFANSYFLLLNIRGFQGLLIPAVLTGIMSYISQISSKDNVASAIGIYIGVTIIGGFMGRALSGFFTDIFGWRPFFFIIGCVAIFASILLLKFSKNIKASYLKPHLIDVIHTLKLRHNLYIFLMIFGIFFTFQAMLNFIPFELARIDENYNSSKAGMLYIGYLIGVLVAFNTKKITALFHSPITAIIAGIITLIIAIQIFRIESFGLIFVAMVVFCLGNFITHSIASGFINKMATTHKGISNGLYVSFYYFGGALGSFIPGLIYMPFGWNAFLWLLSVISFISLIFILVIRDIKA</sequence>
<dbReference type="EMBL" id="CP018788">
    <property type="protein sequence ID" value="ARQ99247.1"/>
    <property type="molecule type" value="Genomic_DNA"/>
</dbReference>
<dbReference type="InterPro" id="IPR011701">
    <property type="entry name" value="MFS"/>
</dbReference>
<evidence type="ECO:0000256" key="4">
    <source>
        <dbReference type="ARBA" id="ARBA00022475"/>
    </source>
</evidence>
<dbReference type="GO" id="GO:0022857">
    <property type="term" value="F:transmembrane transporter activity"/>
    <property type="evidence" value="ECO:0007669"/>
    <property type="project" value="InterPro"/>
</dbReference>
<dbReference type="CDD" id="cd17324">
    <property type="entry name" value="MFS_NepI_like"/>
    <property type="match status" value="1"/>
</dbReference>
<evidence type="ECO:0000313" key="9">
    <source>
        <dbReference type="Proteomes" id="UP000194309"/>
    </source>
</evidence>
<evidence type="ECO:0000256" key="5">
    <source>
        <dbReference type="ARBA" id="ARBA00022692"/>
    </source>
</evidence>
<keyword evidence="4" id="KW-1003">Cell membrane</keyword>
<comment type="subcellular location">
    <subcellularLocation>
        <location evidence="1">Cell membrane</location>
        <topology evidence="1">Multi-pass membrane protein</topology>
    </subcellularLocation>
</comment>
<dbReference type="STRING" id="1660064.CIGN_0964"/>
<evidence type="ECO:0000313" key="8">
    <source>
        <dbReference type="EMBL" id="ARQ99247.1"/>
    </source>
</evidence>
<dbReference type="PANTHER" id="PTHR43271">
    <property type="entry name" value="BLL2771 PROTEIN"/>
    <property type="match status" value="1"/>
</dbReference>
<evidence type="ECO:0000256" key="2">
    <source>
        <dbReference type="ARBA" id="ARBA00008335"/>
    </source>
</evidence>
<dbReference type="Gene3D" id="1.20.1250.20">
    <property type="entry name" value="MFS general substrate transporter like domains"/>
    <property type="match status" value="1"/>
</dbReference>